<reference evidence="10" key="1">
    <citation type="journal article" date="2020" name="mSystems">
        <title>Genome- and Community-Level Interaction Insights into Carbon Utilization and Element Cycling Functions of Hydrothermarchaeota in Hydrothermal Sediment.</title>
        <authorList>
            <person name="Zhou Z."/>
            <person name="Liu Y."/>
            <person name="Xu W."/>
            <person name="Pan J."/>
            <person name="Luo Z.H."/>
            <person name="Li M."/>
        </authorList>
    </citation>
    <scope>NUCLEOTIDE SEQUENCE</scope>
    <source>
        <strain evidence="10">SpSt-997</strain>
    </source>
</reference>
<dbReference type="PANTHER" id="PTHR33908:SF11">
    <property type="entry name" value="MEMBRANE PROTEIN"/>
    <property type="match status" value="1"/>
</dbReference>
<feature type="transmembrane region" description="Helical" evidence="8">
    <location>
        <begin position="352"/>
        <end position="370"/>
    </location>
</feature>
<keyword evidence="4" id="KW-0808">Transferase</keyword>
<keyword evidence="3" id="KW-0328">Glycosyltransferase</keyword>
<keyword evidence="7 8" id="KW-0472">Membrane</keyword>
<dbReference type="EMBL" id="DTQM01000028">
    <property type="protein sequence ID" value="HGC41898.1"/>
    <property type="molecule type" value="Genomic_DNA"/>
</dbReference>
<feature type="transmembrane region" description="Helical" evidence="8">
    <location>
        <begin position="120"/>
        <end position="142"/>
    </location>
</feature>
<feature type="domain" description="Glycosyltransferase RgtA/B/C/D-like" evidence="9">
    <location>
        <begin position="68"/>
        <end position="232"/>
    </location>
</feature>
<evidence type="ECO:0000256" key="4">
    <source>
        <dbReference type="ARBA" id="ARBA00022679"/>
    </source>
</evidence>
<feature type="transmembrane region" description="Helical" evidence="8">
    <location>
        <begin position="320"/>
        <end position="340"/>
    </location>
</feature>
<feature type="transmembrane region" description="Helical" evidence="8">
    <location>
        <begin position="21"/>
        <end position="46"/>
    </location>
</feature>
<evidence type="ECO:0000256" key="6">
    <source>
        <dbReference type="ARBA" id="ARBA00022989"/>
    </source>
</evidence>
<dbReference type="GO" id="GO:0005886">
    <property type="term" value="C:plasma membrane"/>
    <property type="evidence" value="ECO:0007669"/>
    <property type="project" value="UniProtKB-SubCell"/>
</dbReference>
<feature type="transmembrane region" description="Helical" evidence="8">
    <location>
        <begin position="266"/>
        <end position="286"/>
    </location>
</feature>
<protein>
    <submittedName>
        <fullName evidence="10">Glycosyltransferase family 39 protein</fullName>
    </submittedName>
</protein>
<feature type="transmembrane region" description="Helical" evidence="8">
    <location>
        <begin position="90"/>
        <end position="108"/>
    </location>
</feature>
<comment type="subcellular location">
    <subcellularLocation>
        <location evidence="1">Cell membrane</location>
        <topology evidence="1">Multi-pass membrane protein</topology>
    </subcellularLocation>
</comment>
<keyword evidence="2" id="KW-1003">Cell membrane</keyword>
<evidence type="ECO:0000256" key="3">
    <source>
        <dbReference type="ARBA" id="ARBA00022676"/>
    </source>
</evidence>
<organism evidence="10">
    <name type="scientific">Acidicaldus sp</name>
    <dbReference type="NCBI Taxonomy" id="1872105"/>
    <lineage>
        <taxon>Bacteria</taxon>
        <taxon>Pseudomonadati</taxon>
        <taxon>Pseudomonadota</taxon>
        <taxon>Alphaproteobacteria</taxon>
        <taxon>Acetobacterales</taxon>
        <taxon>Acetobacteraceae</taxon>
        <taxon>Acidicaldus</taxon>
    </lineage>
</organism>
<dbReference type="PANTHER" id="PTHR33908">
    <property type="entry name" value="MANNOSYLTRANSFERASE YKCB-RELATED"/>
    <property type="match status" value="1"/>
</dbReference>
<dbReference type="AlphaFoldDB" id="A0A8J4H8G8"/>
<evidence type="ECO:0000256" key="8">
    <source>
        <dbReference type="SAM" id="Phobius"/>
    </source>
</evidence>
<keyword evidence="6 8" id="KW-1133">Transmembrane helix</keyword>
<dbReference type="GO" id="GO:0016763">
    <property type="term" value="F:pentosyltransferase activity"/>
    <property type="evidence" value="ECO:0007669"/>
    <property type="project" value="TreeGrafter"/>
</dbReference>
<dbReference type="InterPro" id="IPR050297">
    <property type="entry name" value="LipidA_mod_glycosyltrf_83"/>
</dbReference>
<evidence type="ECO:0000256" key="7">
    <source>
        <dbReference type="ARBA" id="ARBA00023136"/>
    </source>
</evidence>
<gene>
    <name evidence="10" type="ORF">ENY07_01565</name>
</gene>
<evidence type="ECO:0000256" key="5">
    <source>
        <dbReference type="ARBA" id="ARBA00022692"/>
    </source>
</evidence>
<comment type="caution">
    <text evidence="10">The sequence shown here is derived from an EMBL/GenBank/DDBJ whole genome shotgun (WGS) entry which is preliminary data.</text>
</comment>
<dbReference type="Pfam" id="PF13231">
    <property type="entry name" value="PMT_2"/>
    <property type="match status" value="1"/>
</dbReference>
<evidence type="ECO:0000256" key="2">
    <source>
        <dbReference type="ARBA" id="ARBA00022475"/>
    </source>
</evidence>
<sequence length="513" mass="54472">MQAMSGAEAGARARPVAPSAIRAGFPGWIVLILATAALRLAFGWALGLGVDESYMVASGRELQFGYFDHPPLAWWLAWAAGRLFGSTAPVIERLPFIALFALSTWLIYRLTTRLFDARAGFWAAVLFNVIPVFGVSTGGWVLPDGPLDCALLAAALALVRALEDEAGGWRWWLASGAFAGLALDAKYSASLTLGGAFFFLLTAPRGRAMLRRPAPYAAAGLAVLLFAPVLAWNAAHGWASFAFQGGRALGGHFHPLAPLTVLGGEALFLLPWIWLPLVLSGLAAVARGPGAWRGWLLASLAAPPIVLFALVALWSSQRVLFHWAAPGYLFLLPLLGQAVATRIAAGERGVRLWLAASIALVLASLVLVGSEVRFNWLPAVISDFGFGADPDLDAVDWTSLRTDLARRGLLAAPRPVIAALRWQDAGKLDYALDGAARVICLGNDPRQYGLLGADRAAPGADVLIVAPRLDAAQIAAKLGAQFATITPLAPLVLRHAGRAAMIVPLYLGHDFRE</sequence>
<keyword evidence="5 8" id="KW-0812">Transmembrane</keyword>
<proteinExistence type="predicted"/>
<dbReference type="InterPro" id="IPR038731">
    <property type="entry name" value="RgtA/B/C-like"/>
</dbReference>
<evidence type="ECO:0000259" key="9">
    <source>
        <dbReference type="Pfam" id="PF13231"/>
    </source>
</evidence>
<evidence type="ECO:0000313" key="10">
    <source>
        <dbReference type="EMBL" id="HGC41898.1"/>
    </source>
</evidence>
<feature type="transmembrane region" description="Helical" evidence="8">
    <location>
        <begin position="216"/>
        <end position="235"/>
    </location>
</feature>
<accession>A0A8J4H8G8</accession>
<feature type="transmembrane region" description="Helical" evidence="8">
    <location>
        <begin position="187"/>
        <end position="204"/>
    </location>
</feature>
<dbReference type="GO" id="GO:0009103">
    <property type="term" value="P:lipopolysaccharide biosynthetic process"/>
    <property type="evidence" value="ECO:0007669"/>
    <property type="project" value="UniProtKB-ARBA"/>
</dbReference>
<name>A0A8J4H8G8_9PROT</name>
<evidence type="ECO:0000256" key="1">
    <source>
        <dbReference type="ARBA" id="ARBA00004651"/>
    </source>
</evidence>
<feature type="transmembrane region" description="Helical" evidence="8">
    <location>
        <begin position="295"/>
        <end position="314"/>
    </location>
</feature>